<dbReference type="Gene3D" id="3.40.630.30">
    <property type="match status" value="1"/>
</dbReference>
<accession>A0A0M6Y0S9</accession>
<proteinExistence type="predicted"/>
<keyword evidence="2" id="KW-0012">Acyltransferase</keyword>
<dbReference type="OrthoDB" id="9805924at2"/>
<dbReference type="InterPro" id="IPR051016">
    <property type="entry name" value="Diverse_Substrate_AcTransf"/>
</dbReference>
<dbReference type="InterPro" id="IPR016181">
    <property type="entry name" value="Acyl_CoA_acyltransferase"/>
</dbReference>
<keyword evidence="5" id="KW-1185">Reference proteome</keyword>
<dbReference type="PANTHER" id="PTHR10545">
    <property type="entry name" value="DIAMINE N-ACETYLTRANSFERASE"/>
    <property type="match status" value="1"/>
</dbReference>
<dbReference type="InterPro" id="IPR000182">
    <property type="entry name" value="GNAT_dom"/>
</dbReference>
<dbReference type="STRING" id="187304.B0E33_24980"/>
<name>A0A0M6Y0S9_9HYPH</name>
<protein>
    <submittedName>
        <fullName evidence="4">Putative acetyltransferase</fullName>
    </submittedName>
</protein>
<dbReference type="SUPFAM" id="SSF55729">
    <property type="entry name" value="Acyl-CoA N-acyltransferases (Nat)"/>
    <property type="match status" value="1"/>
</dbReference>
<feature type="domain" description="N-acetyltransferase" evidence="3">
    <location>
        <begin position="4"/>
        <end position="148"/>
    </location>
</feature>
<dbReference type="PROSITE" id="PS51186">
    <property type="entry name" value="GNAT"/>
    <property type="match status" value="1"/>
</dbReference>
<dbReference type="CDD" id="cd04301">
    <property type="entry name" value="NAT_SF"/>
    <property type="match status" value="1"/>
</dbReference>
<sequence length="148" mass="17077">MTDITIRPLERSDKPGWLELWKAYLAFYEQDLAPEVTETLFERLHSDAGHRAFVAVQENELVGLVHYLFHDSTWASSSTCYLEDLYVSEKLRGGGAGRKLIEAVYRAATEEPSASGKVYWHTHDHNTRARQLYDRIGVLSDFVRYDRP</sequence>
<dbReference type="EMBL" id="CXST01000001">
    <property type="protein sequence ID" value="CTQ42600.1"/>
    <property type="molecule type" value="Genomic_DNA"/>
</dbReference>
<dbReference type="GO" id="GO:0008080">
    <property type="term" value="F:N-acetyltransferase activity"/>
    <property type="evidence" value="ECO:0007669"/>
    <property type="project" value="TreeGrafter"/>
</dbReference>
<evidence type="ECO:0000259" key="3">
    <source>
        <dbReference type="PROSITE" id="PS51186"/>
    </source>
</evidence>
<dbReference type="Proteomes" id="UP000048926">
    <property type="component" value="Unassembled WGS sequence"/>
</dbReference>
<evidence type="ECO:0000256" key="1">
    <source>
        <dbReference type="ARBA" id="ARBA00022679"/>
    </source>
</evidence>
<reference evidence="5" key="1">
    <citation type="submission" date="2015-07" db="EMBL/GenBank/DDBJ databases">
        <authorList>
            <person name="Rodrigo-Torres Lidia"/>
            <person name="Arahal R.David."/>
        </authorList>
    </citation>
    <scope>NUCLEOTIDE SEQUENCE [LARGE SCALE GENOMIC DNA]</scope>
    <source>
        <strain evidence="5">CECT 4801</strain>
    </source>
</reference>
<evidence type="ECO:0000256" key="2">
    <source>
        <dbReference type="ARBA" id="ARBA00023315"/>
    </source>
</evidence>
<dbReference type="RefSeq" id="WP_055654644.1">
    <property type="nucleotide sequence ID" value="NZ_CXST01000001.1"/>
</dbReference>
<evidence type="ECO:0000313" key="5">
    <source>
        <dbReference type="Proteomes" id="UP000048926"/>
    </source>
</evidence>
<dbReference type="PANTHER" id="PTHR10545:SF42">
    <property type="entry name" value="ACETYLTRANSFERASE"/>
    <property type="match status" value="1"/>
</dbReference>
<keyword evidence="1 4" id="KW-0808">Transferase</keyword>
<gene>
    <name evidence="4" type="ORF">LAL4801_01031</name>
</gene>
<dbReference type="Pfam" id="PF00583">
    <property type="entry name" value="Acetyltransf_1"/>
    <property type="match status" value="1"/>
</dbReference>
<organism evidence="4 5">
    <name type="scientific">Roseibium aggregatum</name>
    <dbReference type="NCBI Taxonomy" id="187304"/>
    <lineage>
        <taxon>Bacteria</taxon>
        <taxon>Pseudomonadati</taxon>
        <taxon>Pseudomonadota</taxon>
        <taxon>Alphaproteobacteria</taxon>
        <taxon>Hyphomicrobiales</taxon>
        <taxon>Stappiaceae</taxon>
        <taxon>Roseibium</taxon>
    </lineage>
</organism>
<evidence type="ECO:0000313" key="4">
    <source>
        <dbReference type="EMBL" id="CTQ42600.1"/>
    </source>
</evidence>
<dbReference type="AlphaFoldDB" id="A0A0M6Y0S9"/>